<reference evidence="1 2" key="1">
    <citation type="submission" date="2014-04" db="EMBL/GenBank/DDBJ databases">
        <authorList>
            <consortium name="DOE Joint Genome Institute"/>
            <person name="Kuo A."/>
            <person name="Kohler A."/>
            <person name="Costa M.D."/>
            <person name="Nagy L.G."/>
            <person name="Floudas D."/>
            <person name="Copeland A."/>
            <person name="Barry K.W."/>
            <person name="Cichocki N."/>
            <person name="Veneault-Fourrey C."/>
            <person name="LaButti K."/>
            <person name="Lindquist E.A."/>
            <person name="Lipzen A."/>
            <person name="Lundell T."/>
            <person name="Morin E."/>
            <person name="Murat C."/>
            <person name="Sun H."/>
            <person name="Tunlid A."/>
            <person name="Henrissat B."/>
            <person name="Grigoriev I.V."/>
            <person name="Hibbett D.S."/>
            <person name="Martin F."/>
            <person name="Nordberg H.P."/>
            <person name="Cantor M.N."/>
            <person name="Hua S.X."/>
        </authorList>
    </citation>
    <scope>NUCLEOTIDE SEQUENCE [LARGE SCALE GENOMIC DNA]</scope>
    <source>
        <strain evidence="1 2">441</strain>
    </source>
</reference>
<reference evidence="2" key="2">
    <citation type="submission" date="2015-01" db="EMBL/GenBank/DDBJ databases">
        <title>Evolutionary Origins and Diversification of the Mycorrhizal Mutualists.</title>
        <authorList>
            <consortium name="DOE Joint Genome Institute"/>
            <consortium name="Mycorrhizal Genomics Consortium"/>
            <person name="Kohler A."/>
            <person name="Kuo A."/>
            <person name="Nagy L.G."/>
            <person name="Floudas D."/>
            <person name="Copeland A."/>
            <person name="Barry K.W."/>
            <person name="Cichocki N."/>
            <person name="Veneault-Fourrey C."/>
            <person name="LaButti K."/>
            <person name="Lindquist E.A."/>
            <person name="Lipzen A."/>
            <person name="Lundell T."/>
            <person name="Morin E."/>
            <person name="Murat C."/>
            <person name="Riley R."/>
            <person name="Ohm R."/>
            <person name="Sun H."/>
            <person name="Tunlid A."/>
            <person name="Henrissat B."/>
            <person name="Grigoriev I.V."/>
            <person name="Hibbett D.S."/>
            <person name="Martin F."/>
        </authorList>
    </citation>
    <scope>NUCLEOTIDE SEQUENCE [LARGE SCALE GENOMIC DNA]</scope>
    <source>
        <strain evidence="2">441</strain>
    </source>
</reference>
<organism evidence="1 2">
    <name type="scientific">Pisolithus microcarpus 441</name>
    <dbReference type="NCBI Taxonomy" id="765257"/>
    <lineage>
        <taxon>Eukaryota</taxon>
        <taxon>Fungi</taxon>
        <taxon>Dikarya</taxon>
        <taxon>Basidiomycota</taxon>
        <taxon>Agaricomycotina</taxon>
        <taxon>Agaricomycetes</taxon>
        <taxon>Agaricomycetidae</taxon>
        <taxon>Boletales</taxon>
        <taxon>Sclerodermatineae</taxon>
        <taxon>Pisolithaceae</taxon>
        <taxon>Pisolithus</taxon>
    </lineage>
</organism>
<dbReference type="Proteomes" id="UP000054018">
    <property type="component" value="Unassembled WGS sequence"/>
</dbReference>
<dbReference type="AlphaFoldDB" id="A0A0C9YPL4"/>
<accession>A0A0C9YPL4</accession>
<gene>
    <name evidence="1" type="ORF">PISMIDRAFT_457133</name>
</gene>
<dbReference type="HOGENOM" id="CLU_3107300_0_0_1"/>
<name>A0A0C9YPL4_9AGAM</name>
<protein>
    <submittedName>
        <fullName evidence="1">Uncharacterized protein</fullName>
    </submittedName>
</protein>
<evidence type="ECO:0000313" key="2">
    <source>
        <dbReference type="Proteomes" id="UP000054018"/>
    </source>
</evidence>
<dbReference type="EMBL" id="KN834094">
    <property type="protein sequence ID" value="KIK12317.1"/>
    <property type="molecule type" value="Genomic_DNA"/>
</dbReference>
<proteinExistence type="predicted"/>
<sequence>MRSRMSMGSWGDGSYTRNEWVGSCIHVTKWLRPPKRRENKISRRVRLEAST</sequence>
<evidence type="ECO:0000313" key="1">
    <source>
        <dbReference type="EMBL" id="KIK12317.1"/>
    </source>
</evidence>
<keyword evidence="2" id="KW-1185">Reference proteome</keyword>